<evidence type="ECO:0000313" key="2">
    <source>
        <dbReference type="EMBL" id="CAL1596097.1"/>
    </source>
</evidence>
<name>A0AAV2L9R8_KNICA</name>
<evidence type="ECO:0000256" key="1">
    <source>
        <dbReference type="SAM" id="MobiDB-lite"/>
    </source>
</evidence>
<organism evidence="2 3">
    <name type="scientific">Knipowitschia caucasica</name>
    <name type="common">Caucasian dwarf goby</name>
    <name type="synonym">Pomatoschistus caucasicus</name>
    <dbReference type="NCBI Taxonomy" id="637954"/>
    <lineage>
        <taxon>Eukaryota</taxon>
        <taxon>Metazoa</taxon>
        <taxon>Chordata</taxon>
        <taxon>Craniata</taxon>
        <taxon>Vertebrata</taxon>
        <taxon>Euteleostomi</taxon>
        <taxon>Actinopterygii</taxon>
        <taxon>Neopterygii</taxon>
        <taxon>Teleostei</taxon>
        <taxon>Neoteleostei</taxon>
        <taxon>Acanthomorphata</taxon>
        <taxon>Gobiaria</taxon>
        <taxon>Gobiiformes</taxon>
        <taxon>Gobioidei</taxon>
        <taxon>Gobiidae</taxon>
        <taxon>Gobiinae</taxon>
        <taxon>Knipowitschia</taxon>
    </lineage>
</organism>
<dbReference type="EMBL" id="OZ035843">
    <property type="protein sequence ID" value="CAL1596097.1"/>
    <property type="molecule type" value="Genomic_DNA"/>
</dbReference>
<evidence type="ECO:0000313" key="3">
    <source>
        <dbReference type="Proteomes" id="UP001497482"/>
    </source>
</evidence>
<dbReference type="Proteomes" id="UP001497482">
    <property type="component" value="Chromosome 21"/>
</dbReference>
<protein>
    <submittedName>
        <fullName evidence="2">Uncharacterized protein</fullName>
    </submittedName>
</protein>
<gene>
    <name evidence="2" type="ORF">KC01_LOCUS24804</name>
</gene>
<accession>A0AAV2L9R8</accession>
<keyword evidence="3" id="KW-1185">Reference proteome</keyword>
<reference evidence="2 3" key="1">
    <citation type="submission" date="2024-04" db="EMBL/GenBank/DDBJ databases">
        <authorList>
            <person name="Waldvogel A.-M."/>
            <person name="Schoenle A."/>
        </authorList>
    </citation>
    <scope>NUCLEOTIDE SEQUENCE [LARGE SCALE GENOMIC DNA]</scope>
</reference>
<sequence>MRTCTRFRDGNRTPRPVQISTKALPHVRRRSAQRPSQITIRGGRPVARQLPGAMSRLHKRRRNLAAPEHPTQHQHDSPAPHPRRHQARTTDRRGQLARHYIV</sequence>
<proteinExistence type="predicted"/>
<dbReference type="AlphaFoldDB" id="A0AAV2L9R8"/>
<feature type="region of interest" description="Disordered" evidence="1">
    <location>
        <begin position="25"/>
        <end position="102"/>
    </location>
</feature>